<dbReference type="AlphaFoldDB" id="A0A0H2SDG8"/>
<reference evidence="1 2" key="1">
    <citation type="submission" date="2015-04" db="EMBL/GenBank/DDBJ databases">
        <title>Complete genome sequence of Schizopora paradoxa KUC8140, a cosmopolitan wood degrader in East Asia.</title>
        <authorList>
            <consortium name="DOE Joint Genome Institute"/>
            <person name="Min B."/>
            <person name="Park H."/>
            <person name="Jang Y."/>
            <person name="Kim J.-J."/>
            <person name="Kim K.H."/>
            <person name="Pangilinan J."/>
            <person name="Lipzen A."/>
            <person name="Riley R."/>
            <person name="Grigoriev I.V."/>
            <person name="Spatafora J.W."/>
            <person name="Choi I.-G."/>
        </authorList>
    </citation>
    <scope>NUCLEOTIDE SEQUENCE [LARGE SCALE GENOMIC DNA]</scope>
    <source>
        <strain evidence="1 2">KUC8140</strain>
    </source>
</reference>
<dbReference type="EMBL" id="KQ085884">
    <property type="protein sequence ID" value="KLO19803.1"/>
    <property type="molecule type" value="Genomic_DNA"/>
</dbReference>
<dbReference type="InterPro" id="IPR045469">
    <property type="entry name" value="Nis1"/>
</dbReference>
<evidence type="ECO:0000313" key="1">
    <source>
        <dbReference type="EMBL" id="KLO19803.1"/>
    </source>
</evidence>
<dbReference type="Proteomes" id="UP000053477">
    <property type="component" value="Unassembled WGS sequence"/>
</dbReference>
<proteinExistence type="predicted"/>
<dbReference type="Pfam" id="PF19271">
    <property type="entry name" value="Nis1"/>
    <property type="match status" value="1"/>
</dbReference>
<dbReference type="InParanoid" id="A0A0H2SDG8"/>
<name>A0A0H2SDG8_9AGAM</name>
<accession>A0A0H2SDG8</accession>
<gene>
    <name evidence="1" type="ORF">SCHPADRAFT_41061</name>
</gene>
<evidence type="ECO:0000313" key="2">
    <source>
        <dbReference type="Proteomes" id="UP000053477"/>
    </source>
</evidence>
<protein>
    <submittedName>
        <fullName evidence="1">Uncharacterized protein</fullName>
    </submittedName>
</protein>
<organism evidence="1 2">
    <name type="scientific">Schizopora paradoxa</name>
    <dbReference type="NCBI Taxonomy" id="27342"/>
    <lineage>
        <taxon>Eukaryota</taxon>
        <taxon>Fungi</taxon>
        <taxon>Dikarya</taxon>
        <taxon>Basidiomycota</taxon>
        <taxon>Agaricomycotina</taxon>
        <taxon>Agaricomycetes</taxon>
        <taxon>Hymenochaetales</taxon>
        <taxon>Schizoporaceae</taxon>
        <taxon>Schizopora</taxon>
    </lineage>
</organism>
<keyword evidence="2" id="KW-1185">Reference proteome</keyword>
<sequence>MTLKIFPFLQVATLAIFLFGMLLGSNAASLNLHLPNAGRDLRPGGSFGLELRSLETRTLADANITNRISATVSLGRRICPPNNHSVEGGVAARCIGSKRDGEVDSGVLLYNGGVSSESISGDDYSFTLTIPSNFKRGWGLLSATLFYLAGPELSPVIETVNATVFIN</sequence>